<comment type="caution">
    <text evidence="2">The sequence shown here is derived from an EMBL/GenBank/DDBJ whole genome shotgun (WGS) entry which is preliminary data.</text>
</comment>
<feature type="transmembrane region" description="Helical" evidence="1">
    <location>
        <begin position="135"/>
        <end position="158"/>
    </location>
</feature>
<accession>A0A8S3SG04</accession>
<evidence type="ECO:0000313" key="2">
    <source>
        <dbReference type="EMBL" id="CAG2217968.1"/>
    </source>
</evidence>
<dbReference type="EMBL" id="CAJPWZ010001582">
    <property type="protein sequence ID" value="CAG2217968.1"/>
    <property type="molecule type" value="Genomic_DNA"/>
</dbReference>
<gene>
    <name evidence="2" type="ORF">MEDL_31621</name>
</gene>
<reference evidence="2" key="1">
    <citation type="submission" date="2021-03" db="EMBL/GenBank/DDBJ databases">
        <authorList>
            <person name="Bekaert M."/>
        </authorList>
    </citation>
    <scope>NUCLEOTIDE SEQUENCE</scope>
</reference>
<evidence type="ECO:0000313" key="3">
    <source>
        <dbReference type="Proteomes" id="UP000683360"/>
    </source>
</evidence>
<sequence length="163" mass="18608">MKSRQSQGPDRMSVHQIGDYLTAREIKYYSTKSKGTFSRLVNLIPKPTNIVPPVTSSLVHVQQTLNCKKRSQLWLTSFSGDVDYQVQSLNTLTEALVDKEATKKAVCKKMWDICPKKVTLKKLSKCLREFNCSNFMNIGFIMATKAIVFLTSLLLRVWNKNTQ</sequence>
<protein>
    <submittedName>
        <fullName evidence="2">Uncharacterized protein</fullName>
    </submittedName>
</protein>
<keyword evidence="3" id="KW-1185">Reference proteome</keyword>
<keyword evidence="1" id="KW-0812">Transmembrane</keyword>
<name>A0A8S3SG04_MYTED</name>
<proteinExistence type="predicted"/>
<dbReference type="AlphaFoldDB" id="A0A8S3SG04"/>
<dbReference type="Proteomes" id="UP000683360">
    <property type="component" value="Unassembled WGS sequence"/>
</dbReference>
<organism evidence="2 3">
    <name type="scientific">Mytilus edulis</name>
    <name type="common">Blue mussel</name>
    <dbReference type="NCBI Taxonomy" id="6550"/>
    <lineage>
        <taxon>Eukaryota</taxon>
        <taxon>Metazoa</taxon>
        <taxon>Spiralia</taxon>
        <taxon>Lophotrochozoa</taxon>
        <taxon>Mollusca</taxon>
        <taxon>Bivalvia</taxon>
        <taxon>Autobranchia</taxon>
        <taxon>Pteriomorphia</taxon>
        <taxon>Mytilida</taxon>
        <taxon>Mytiloidea</taxon>
        <taxon>Mytilidae</taxon>
        <taxon>Mytilinae</taxon>
        <taxon>Mytilus</taxon>
    </lineage>
</organism>
<evidence type="ECO:0000256" key="1">
    <source>
        <dbReference type="SAM" id="Phobius"/>
    </source>
</evidence>
<dbReference type="OrthoDB" id="6150533at2759"/>
<keyword evidence="1" id="KW-1133">Transmembrane helix</keyword>
<keyword evidence="1" id="KW-0472">Membrane</keyword>